<proteinExistence type="predicted"/>
<sequence length="55" mass="6622">MKHDSIYAIIEERRIGMEKPKFEFYTRPNGHNEFLEFLESLTESDSDKMFSLIHI</sequence>
<accession>W1YMK5</accession>
<gene>
    <name evidence="1" type="ORF">Q604_UNBC03607G0001</name>
</gene>
<evidence type="ECO:0000313" key="1">
    <source>
        <dbReference type="EMBL" id="ETJ42429.1"/>
    </source>
</evidence>
<organism evidence="1">
    <name type="scientific">human gut metagenome</name>
    <dbReference type="NCBI Taxonomy" id="408170"/>
    <lineage>
        <taxon>unclassified sequences</taxon>
        <taxon>metagenomes</taxon>
        <taxon>organismal metagenomes</taxon>
    </lineage>
</organism>
<dbReference type="AlphaFoldDB" id="W1YMK5"/>
<dbReference type="EMBL" id="AZMM01003607">
    <property type="protein sequence ID" value="ETJ42429.1"/>
    <property type="molecule type" value="Genomic_DNA"/>
</dbReference>
<reference evidence="1" key="1">
    <citation type="submission" date="2013-12" db="EMBL/GenBank/DDBJ databases">
        <title>A Varibaculum cambriense genome reconstructed from a premature infant gut community with otherwise low bacterial novelty that shifts toward anaerobic metabolism during the third week of life.</title>
        <authorList>
            <person name="Brown C.T."/>
            <person name="Sharon I."/>
            <person name="Thomas B.C."/>
            <person name="Castelle C.J."/>
            <person name="Morowitz M.J."/>
            <person name="Banfield J.F."/>
        </authorList>
    </citation>
    <scope>NUCLEOTIDE SEQUENCE</scope>
</reference>
<name>W1YMK5_9ZZZZ</name>
<protein>
    <submittedName>
        <fullName evidence="1">Toxin-antitoxin system, toxin component, RelE family</fullName>
    </submittedName>
</protein>
<comment type="caution">
    <text evidence="1">The sequence shown here is derived from an EMBL/GenBank/DDBJ whole genome shotgun (WGS) entry which is preliminary data.</text>
</comment>